<dbReference type="Proteomes" id="UP000014400">
    <property type="component" value="Unassembled WGS sequence"/>
</dbReference>
<protein>
    <recommendedName>
        <fullName evidence="6">Lipoprotein</fullName>
    </recommendedName>
</protein>
<dbReference type="SUPFAM" id="SSF53850">
    <property type="entry name" value="Periplasmic binding protein-like II"/>
    <property type="match status" value="1"/>
</dbReference>
<gene>
    <name evidence="8" type="ORF">HMPREF1476_00846</name>
</gene>
<dbReference type="HOGENOM" id="CLU_067080_0_0_4"/>
<dbReference type="PIRSF" id="PIRSF002854">
    <property type="entry name" value="MetQ"/>
    <property type="match status" value="1"/>
</dbReference>
<comment type="caution">
    <text evidence="8">The sequence shown here is derived from an EMBL/GenBank/DDBJ whole genome shotgun (WGS) entry which is preliminary data.</text>
</comment>
<reference evidence="8 9" key="1">
    <citation type="submission" date="2013-04" db="EMBL/GenBank/DDBJ databases">
        <title>The Genome Sequence of Sutterella wadsworthensis HGA0223.</title>
        <authorList>
            <consortium name="The Broad Institute Genomics Platform"/>
            <person name="Earl A."/>
            <person name="Ward D."/>
            <person name="Feldgarden M."/>
            <person name="Gevers D."/>
            <person name="Schmidt T.M."/>
            <person name="Dover J."/>
            <person name="Dai D."/>
            <person name="Walker B."/>
            <person name="Young S."/>
            <person name="Zeng Q."/>
            <person name="Gargeya S."/>
            <person name="Fitzgerald M."/>
            <person name="Haas B."/>
            <person name="Abouelleil A."/>
            <person name="Allen A.W."/>
            <person name="Alvarado L."/>
            <person name="Arachchi H.M."/>
            <person name="Berlin A.M."/>
            <person name="Chapman S.B."/>
            <person name="Gainer-Dewar J."/>
            <person name="Goldberg J."/>
            <person name="Griggs A."/>
            <person name="Gujja S."/>
            <person name="Hansen M."/>
            <person name="Howarth C."/>
            <person name="Imamovic A."/>
            <person name="Ireland A."/>
            <person name="Larimer J."/>
            <person name="McCowan C."/>
            <person name="Murphy C."/>
            <person name="Pearson M."/>
            <person name="Poon T.W."/>
            <person name="Priest M."/>
            <person name="Roberts A."/>
            <person name="Saif S."/>
            <person name="Shea T."/>
            <person name="Sisk P."/>
            <person name="Sykes S."/>
            <person name="Wortman J."/>
            <person name="Nusbaum C."/>
            <person name="Birren B."/>
        </authorList>
    </citation>
    <scope>NUCLEOTIDE SEQUENCE [LARGE SCALE GENOMIC DNA]</scope>
    <source>
        <strain evidence="8 9">HGA0223</strain>
    </source>
</reference>
<dbReference type="STRING" id="1203554.HMPREF1476_00846"/>
<feature type="chain" id="PRO_5004506268" description="Lipoprotein" evidence="7">
    <location>
        <begin position="27"/>
        <end position="270"/>
    </location>
</feature>
<name>S3BIA1_9BURK</name>
<evidence type="ECO:0000313" key="8">
    <source>
        <dbReference type="EMBL" id="EPE00117.1"/>
    </source>
</evidence>
<evidence type="ECO:0000256" key="7">
    <source>
        <dbReference type="SAM" id="SignalP"/>
    </source>
</evidence>
<dbReference type="CDD" id="cd13598">
    <property type="entry name" value="PBP2_lipoprotein_IlpA_like"/>
    <property type="match status" value="1"/>
</dbReference>
<sequence>MKRRDIALAAALLPFASIFAGSTAFAADAGNLKKLRVGVTAGPAAEILEQVVPLAKAKGLDIQIFEFQDYIQPNAALDSGDLDANIFQTIPFMEQTIKDRGYHLSVAGKGFTLPMAFYSKKVKSFAEAPKGATVGIPNDPAMGGRALFLLEKGGVIKLRKGVGYTPSVLDIVENPKDLKFVELEAAQLPHSLNDLTISAVNGNYAYVANLNPTRDGILVEDADGPYVCNIVVNTKDLGKPWVKQLVEAYQQPQIAAWIKEKYKGIVIPGF</sequence>
<accession>S3BIA1</accession>
<dbReference type="PATRIC" id="fig|1203554.3.peg.856"/>
<dbReference type="RefSeq" id="WP_005430243.1">
    <property type="nucleotide sequence ID" value="NZ_KE150480.1"/>
</dbReference>
<evidence type="ECO:0000256" key="1">
    <source>
        <dbReference type="ARBA" id="ARBA00004635"/>
    </source>
</evidence>
<keyword evidence="4" id="KW-0564">Palmitate</keyword>
<dbReference type="Gene3D" id="3.40.190.10">
    <property type="entry name" value="Periplasmic binding protein-like II"/>
    <property type="match status" value="2"/>
</dbReference>
<dbReference type="InterPro" id="IPR004872">
    <property type="entry name" value="Lipoprotein_NlpA"/>
</dbReference>
<evidence type="ECO:0000256" key="5">
    <source>
        <dbReference type="ARBA" id="ARBA00023288"/>
    </source>
</evidence>
<dbReference type="EMBL" id="ATCF01000012">
    <property type="protein sequence ID" value="EPE00117.1"/>
    <property type="molecule type" value="Genomic_DNA"/>
</dbReference>
<organism evidence="8 9">
    <name type="scientific">Sutterella wadsworthensis HGA0223</name>
    <dbReference type="NCBI Taxonomy" id="1203554"/>
    <lineage>
        <taxon>Bacteria</taxon>
        <taxon>Pseudomonadati</taxon>
        <taxon>Pseudomonadota</taxon>
        <taxon>Betaproteobacteria</taxon>
        <taxon>Burkholderiales</taxon>
        <taxon>Sutterellaceae</taxon>
        <taxon>Sutterella</taxon>
    </lineage>
</organism>
<feature type="signal peptide" evidence="7">
    <location>
        <begin position="1"/>
        <end position="26"/>
    </location>
</feature>
<evidence type="ECO:0000256" key="3">
    <source>
        <dbReference type="ARBA" id="ARBA00023136"/>
    </source>
</evidence>
<evidence type="ECO:0000256" key="4">
    <source>
        <dbReference type="ARBA" id="ARBA00023139"/>
    </source>
</evidence>
<keyword evidence="5 6" id="KW-0449">Lipoprotein</keyword>
<dbReference type="PANTHER" id="PTHR30429">
    <property type="entry name" value="D-METHIONINE-BINDING LIPOPROTEIN METQ"/>
    <property type="match status" value="1"/>
</dbReference>
<evidence type="ECO:0000256" key="6">
    <source>
        <dbReference type="PIRNR" id="PIRNR002854"/>
    </source>
</evidence>
<evidence type="ECO:0000256" key="2">
    <source>
        <dbReference type="ARBA" id="ARBA00022729"/>
    </source>
</evidence>
<dbReference type="Pfam" id="PF03180">
    <property type="entry name" value="Lipoprotein_9"/>
    <property type="match status" value="1"/>
</dbReference>
<evidence type="ECO:0000313" key="9">
    <source>
        <dbReference type="Proteomes" id="UP000014400"/>
    </source>
</evidence>
<keyword evidence="2 7" id="KW-0732">Signal</keyword>
<comment type="similarity">
    <text evidence="6">Belongs to the nlpA lipoprotein family.</text>
</comment>
<dbReference type="GO" id="GO:0016020">
    <property type="term" value="C:membrane"/>
    <property type="evidence" value="ECO:0007669"/>
    <property type="project" value="UniProtKB-SubCell"/>
</dbReference>
<dbReference type="eggNOG" id="COG1464">
    <property type="taxonomic scope" value="Bacteria"/>
</dbReference>
<dbReference type="AlphaFoldDB" id="S3BIA1"/>
<comment type="subcellular location">
    <subcellularLocation>
        <location evidence="1">Membrane</location>
        <topology evidence="1">Lipid-anchor</topology>
    </subcellularLocation>
</comment>
<keyword evidence="3" id="KW-0472">Membrane</keyword>
<keyword evidence="9" id="KW-1185">Reference proteome</keyword>
<proteinExistence type="inferred from homology"/>
<dbReference type="PANTHER" id="PTHR30429:SF1">
    <property type="entry name" value="D-METHIONINE-BINDING LIPOPROTEIN METQ-RELATED"/>
    <property type="match status" value="1"/>
</dbReference>